<evidence type="ECO:0000256" key="1">
    <source>
        <dbReference type="SAM" id="Coils"/>
    </source>
</evidence>
<dbReference type="RefSeq" id="XP_056695039.1">
    <property type="nucleotide sequence ID" value="XM_056839061.1"/>
</dbReference>
<sequence length="478" mass="55087">MEKGKNRAECKYCENVTFACDVRSNGSKNVKYHWKRCPANPTNKSKMKGKQTELVFIDSEGGEAKVKNWVLNVKDVRDAISYMIIVGELPFRHVEKPGFKHLMATCCPKFHIPSLFTIARDCLHLYGKEKTNLKEILRMNVKEFHHKGKAIAKHVEECLVDWGLDDKLFIVTVHNASSNDVACLELKKMMQRKSTCIGNGDYLHMSQLSPSLDVPTRWNSTFDMLDRALKFRDIFWRMDIPTNPQLDSTMEAELDGDDNGDPIELQFEMENAGAPSENDWKGQLEKMNVLIYMGAILDPKVKLVGLNLVFDRMYGKTKGEELGEAVHNKACKLFDDYRRIYAPFSPSNDEVTSASSSHSTSFDHKKVIEEQVKRLRTANRYSSSEFDRYLNEKLREHELDMDILDWWKMNAHRYPILARLARDVLAVPISTMVEALICTQGWIRSKKENDERLNVEEKLEDLKQLEKEFENSSLSGDN</sequence>
<dbReference type="Proteomes" id="UP000813463">
    <property type="component" value="Chromosome 3"/>
</dbReference>
<dbReference type="PANTHER" id="PTHR46481:SF7">
    <property type="entry name" value="ZINC FINGER BED DOMAIN-CONTAINING PROTEIN RICESLEEPER 2-LIKE"/>
    <property type="match status" value="1"/>
</dbReference>
<protein>
    <submittedName>
        <fullName evidence="4">Zinc finger BED domain-containing protein RICESLEEPER 4-like</fullName>
    </submittedName>
</protein>
<dbReference type="SUPFAM" id="SSF53098">
    <property type="entry name" value="Ribonuclease H-like"/>
    <property type="match status" value="1"/>
</dbReference>
<name>A0ABM3RHE8_SPIOL</name>
<reference evidence="3" key="1">
    <citation type="journal article" date="2021" name="Nat. Commun.">
        <title>Genomic analyses provide insights into spinach domestication and the genetic basis of agronomic traits.</title>
        <authorList>
            <person name="Cai X."/>
            <person name="Sun X."/>
            <person name="Xu C."/>
            <person name="Sun H."/>
            <person name="Wang X."/>
            <person name="Ge C."/>
            <person name="Zhang Z."/>
            <person name="Wang Q."/>
            <person name="Fei Z."/>
            <person name="Jiao C."/>
            <person name="Wang Q."/>
        </authorList>
    </citation>
    <scope>NUCLEOTIDE SEQUENCE [LARGE SCALE GENOMIC DNA]</scope>
    <source>
        <strain evidence="3">cv. Varoflay</strain>
    </source>
</reference>
<reference evidence="4" key="2">
    <citation type="submission" date="2025-08" db="UniProtKB">
        <authorList>
            <consortium name="RefSeq"/>
        </authorList>
    </citation>
    <scope>IDENTIFICATION</scope>
    <source>
        <tissue evidence="4">Leaf</tissue>
    </source>
</reference>
<evidence type="ECO:0000313" key="3">
    <source>
        <dbReference type="Proteomes" id="UP000813463"/>
    </source>
</evidence>
<dbReference type="InterPro" id="IPR052035">
    <property type="entry name" value="ZnF_BED_domain_contain"/>
</dbReference>
<gene>
    <name evidence="4" type="primary">LOC130469653</name>
</gene>
<dbReference type="InterPro" id="IPR012337">
    <property type="entry name" value="RNaseH-like_sf"/>
</dbReference>
<keyword evidence="3" id="KW-1185">Reference proteome</keyword>
<proteinExistence type="predicted"/>
<evidence type="ECO:0000259" key="2">
    <source>
        <dbReference type="Pfam" id="PF05699"/>
    </source>
</evidence>
<dbReference type="Pfam" id="PF05699">
    <property type="entry name" value="Dimer_Tnp_hAT"/>
    <property type="match status" value="1"/>
</dbReference>
<feature type="domain" description="HAT C-terminal dimerisation" evidence="2">
    <location>
        <begin position="385"/>
        <end position="432"/>
    </location>
</feature>
<dbReference type="InterPro" id="IPR008906">
    <property type="entry name" value="HATC_C_dom"/>
</dbReference>
<feature type="coiled-coil region" evidence="1">
    <location>
        <begin position="445"/>
        <end position="475"/>
    </location>
</feature>
<keyword evidence="1" id="KW-0175">Coiled coil</keyword>
<organism evidence="3 4">
    <name type="scientific">Spinacia oleracea</name>
    <name type="common">Spinach</name>
    <dbReference type="NCBI Taxonomy" id="3562"/>
    <lineage>
        <taxon>Eukaryota</taxon>
        <taxon>Viridiplantae</taxon>
        <taxon>Streptophyta</taxon>
        <taxon>Embryophyta</taxon>
        <taxon>Tracheophyta</taxon>
        <taxon>Spermatophyta</taxon>
        <taxon>Magnoliopsida</taxon>
        <taxon>eudicotyledons</taxon>
        <taxon>Gunneridae</taxon>
        <taxon>Pentapetalae</taxon>
        <taxon>Caryophyllales</taxon>
        <taxon>Chenopodiaceae</taxon>
        <taxon>Chenopodioideae</taxon>
        <taxon>Anserineae</taxon>
        <taxon>Spinacia</taxon>
    </lineage>
</organism>
<dbReference type="GeneID" id="130469653"/>
<accession>A0ABM3RHE8</accession>
<evidence type="ECO:0000313" key="4">
    <source>
        <dbReference type="RefSeq" id="XP_056695039.1"/>
    </source>
</evidence>
<dbReference type="PANTHER" id="PTHR46481">
    <property type="entry name" value="ZINC FINGER BED DOMAIN-CONTAINING PROTEIN 4"/>
    <property type="match status" value="1"/>
</dbReference>